<comment type="function">
    <text evidence="1">Efflux system for nickel and cobalt.</text>
</comment>
<evidence type="ECO:0000256" key="3">
    <source>
        <dbReference type="ARBA" id="ARBA00022426"/>
    </source>
</evidence>
<evidence type="ECO:0000256" key="8">
    <source>
        <dbReference type="ARBA" id="ARBA00022989"/>
    </source>
</evidence>
<keyword evidence="9" id="KW-0406">Ion transport</keyword>
<evidence type="ECO:0000256" key="13">
    <source>
        <dbReference type="RuleBase" id="RU362101"/>
    </source>
</evidence>
<keyword evidence="12" id="KW-0170">Cobalt</keyword>
<protein>
    <recommendedName>
        <fullName evidence="13">Nickel/cobalt efflux system</fullName>
    </recommendedName>
</protein>
<keyword evidence="10" id="KW-0921">Nickel transport</keyword>
<dbReference type="AlphaFoldDB" id="A0A2T1EHD0"/>
<evidence type="ECO:0000256" key="2">
    <source>
        <dbReference type="ARBA" id="ARBA00004651"/>
    </source>
</evidence>
<feature type="transmembrane region" description="Helical" evidence="13">
    <location>
        <begin position="389"/>
        <end position="413"/>
    </location>
</feature>
<dbReference type="EMBL" id="PVWK01000029">
    <property type="protein sequence ID" value="PSB32167.1"/>
    <property type="molecule type" value="Genomic_DNA"/>
</dbReference>
<evidence type="ECO:0000256" key="14">
    <source>
        <dbReference type="SAM" id="MobiDB-lite"/>
    </source>
</evidence>
<dbReference type="Pfam" id="PF03824">
    <property type="entry name" value="NicO"/>
    <property type="match status" value="1"/>
</dbReference>
<keyword evidence="15" id="KW-0732">Signal</keyword>
<feature type="signal peptide" evidence="15">
    <location>
        <begin position="1"/>
        <end position="33"/>
    </location>
</feature>
<feature type="compositionally biased region" description="Low complexity" evidence="14">
    <location>
        <begin position="321"/>
        <end position="331"/>
    </location>
</feature>
<proteinExistence type="inferred from homology"/>
<dbReference type="PROSITE" id="PS00018">
    <property type="entry name" value="EF_HAND_1"/>
    <property type="match status" value="1"/>
</dbReference>
<evidence type="ECO:0000256" key="10">
    <source>
        <dbReference type="ARBA" id="ARBA00023112"/>
    </source>
</evidence>
<dbReference type="PANTHER" id="PTHR40659">
    <property type="entry name" value="NICKEL/COBALT EFFLUX SYSTEM RCNA"/>
    <property type="match status" value="1"/>
</dbReference>
<evidence type="ECO:0000313" key="16">
    <source>
        <dbReference type="EMBL" id="PSB32167.1"/>
    </source>
</evidence>
<evidence type="ECO:0000313" key="17">
    <source>
        <dbReference type="Proteomes" id="UP000239576"/>
    </source>
</evidence>
<evidence type="ECO:0000256" key="9">
    <source>
        <dbReference type="ARBA" id="ARBA00023065"/>
    </source>
</evidence>
<keyword evidence="6" id="KW-0533">Nickel</keyword>
<keyword evidence="11 13" id="KW-0472">Membrane</keyword>
<dbReference type="OrthoDB" id="271709at2"/>
<keyword evidence="17" id="KW-1185">Reference proteome</keyword>
<sequence length="492" mass="53070">MKRRWGLIRVGIFSFLGALLLSIGLATPSQAHWADLAVANVEVGDITTHITLTFPTGLIASADDNRDGTLSPAEVRTHQTELTTFLSDRIRLTDSKGDRGTLTVASSDTTVLPPDQQVTAGTHSTLNLTYTWLRPVKGLRLHYDLFLPGVATARCLTTIHAPGQTQSVIFSPDSKEAALMQHALWYFAGGIPLAIAGCFVWGAMHAMSPGHGKTIVGAYLVGAHATPQHAVFLGLTTTITHTAGVFALGLGTLFFSQYVLPERLYPWLSFISGLIVVDIGLRQLISRLRQNRVAAKAARSHQHDDHSHSHTHEPSEHTHAVAHVHAQAAPHTHTHAEQRHNHHDHSHDRTDHSQPHEHHQLHPHDHGDGHVHSHVTPGSDGAPVTWRSLLALGVSGGMVPCPSALVMLLSAIALGRVGFGLLMVLVFSLGLAGTLTALGLMLVSARHLFERMPTQVRLVRLLPAVSALVMTLLGVGISTQAIMQIGLLKLSF</sequence>
<evidence type="ECO:0000256" key="11">
    <source>
        <dbReference type="ARBA" id="ARBA00023136"/>
    </source>
</evidence>
<dbReference type="RefSeq" id="WP_106255378.1">
    <property type="nucleotide sequence ID" value="NZ_CAWNSW010000017.1"/>
</dbReference>
<keyword evidence="5" id="KW-1003">Cell membrane</keyword>
<organism evidence="16 17">
    <name type="scientific">Stenomitos frigidus ULC18</name>
    <dbReference type="NCBI Taxonomy" id="2107698"/>
    <lineage>
        <taxon>Bacteria</taxon>
        <taxon>Bacillati</taxon>
        <taxon>Cyanobacteriota</taxon>
        <taxon>Cyanophyceae</taxon>
        <taxon>Leptolyngbyales</taxon>
        <taxon>Leptolyngbyaceae</taxon>
        <taxon>Stenomitos</taxon>
    </lineage>
</organism>
<comment type="similarity">
    <text evidence="13">Belongs to the NiCoT transporter (TC 2.A.52) family.</text>
</comment>
<feature type="transmembrane region" description="Helical" evidence="13">
    <location>
        <begin position="419"/>
        <end position="443"/>
    </location>
</feature>
<dbReference type="Proteomes" id="UP000239576">
    <property type="component" value="Unassembled WGS sequence"/>
</dbReference>
<comment type="subcellular location">
    <subcellularLocation>
        <location evidence="2 13">Cell membrane</location>
        <topology evidence="2 13">Multi-pass membrane protein</topology>
    </subcellularLocation>
</comment>
<evidence type="ECO:0000256" key="12">
    <source>
        <dbReference type="ARBA" id="ARBA00023285"/>
    </source>
</evidence>
<dbReference type="InterPro" id="IPR011541">
    <property type="entry name" value="Ni/Co_transpt_high_affinity"/>
</dbReference>
<keyword evidence="4 13" id="KW-0813">Transport</keyword>
<feature type="transmembrane region" description="Helical" evidence="13">
    <location>
        <begin position="464"/>
        <end position="487"/>
    </location>
</feature>
<keyword evidence="7 13" id="KW-0812">Transmembrane</keyword>
<dbReference type="GO" id="GO:0010045">
    <property type="term" value="P:response to nickel cation"/>
    <property type="evidence" value="ECO:0007669"/>
    <property type="project" value="TreeGrafter"/>
</dbReference>
<accession>A0A2T1EHD0</accession>
<evidence type="ECO:0000256" key="4">
    <source>
        <dbReference type="ARBA" id="ARBA00022448"/>
    </source>
</evidence>
<dbReference type="GO" id="GO:0032025">
    <property type="term" value="P:response to cobalt ion"/>
    <property type="evidence" value="ECO:0007669"/>
    <property type="project" value="TreeGrafter"/>
</dbReference>
<dbReference type="GO" id="GO:0015099">
    <property type="term" value="F:nickel cation transmembrane transporter activity"/>
    <property type="evidence" value="ECO:0007669"/>
    <property type="project" value="UniProtKB-UniRule"/>
</dbReference>
<feature type="region of interest" description="Disordered" evidence="14">
    <location>
        <begin position="295"/>
        <end position="380"/>
    </location>
</feature>
<feature type="transmembrane region" description="Helical" evidence="13">
    <location>
        <begin position="230"/>
        <end position="258"/>
    </location>
</feature>
<feature type="compositionally biased region" description="Basic and acidic residues" evidence="14">
    <location>
        <begin position="334"/>
        <end position="371"/>
    </location>
</feature>
<feature type="compositionally biased region" description="Basic and acidic residues" evidence="14">
    <location>
        <begin position="301"/>
        <end position="319"/>
    </location>
</feature>
<feature type="transmembrane region" description="Helical" evidence="13">
    <location>
        <begin position="183"/>
        <end position="204"/>
    </location>
</feature>
<dbReference type="InterPro" id="IPR051224">
    <property type="entry name" value="NiCoT_RcnA"/>
</dbReference>
<comment type="caution">
    <text evidence="16">The sequence shown here is derived from an EMBL/GenBank/DDBJ whole genome shotgun (WGS) entry which is preliminary data.</text>
</comment>
<evidence type="ECO:0000256" key="1">
    <source>
        <dbReference type="ARBA" id="ARBA00002510"/>
    </source>
</evidence>
<evidence type="ECO:0000256" key="15">
    <source>
        <dbReference type="SAM" id="SignalP"/>
    </source>
</evidence>
<feature type="chain" id="PRO_5015436849" description="Nickel/cobalt efflux system" evidence="15">
    <location>
        <begin position="34"/>
        <end position="492"/>
    </location>
</feature>
<evidence type="ECO:0000256" key="7">
    <source>
        <dbReference type="ARBA" id="ARBA00022692"/>
    </source>
</evidence>
<name>A0A2T1EHD0_9CYAN</name>
<reference evidence="17" key="1">
    <citation type="submission" date="2018-02" db="EMBL/GenBank/DDBJ databases">
        <authorList>
            <person name="Moore K."/>
            <person name="Momper L."/>
        </authorList>
    </citation>
    <scope>NUCLEOTIDE SEQUENCE [LARGE SCALE GENOMIC DNA]</scope>
    <source>
        <strain evidence="17">ULC18</strain>
    </source>
</reference>
<dbReference type="GO" id="GO:0046583">
    <property type="term" value="F:monoatomic cation efflux transmembrane transporter activity"/>
    <property type="evidence" value="ECO:0007669"/>
    <property type="project" value="TreeGrafter"/>
</dbReference>
<dbReference type="InterPro" id="IPR018247">
    <property type="entry name" value="EF_Hand_1_Ca_BS"/>
</dbReference>
<keyword evidence="3" id="KW-0171">Cobalt transport</keyword>
<evidence type="ECO:0000256" key="6">
    <source>
        <dbReference type="ARBA" id="ARBA00022596"/>
    </source>
</evidence>
<gene>
    <name evidence="16" type="ORF">C7B82_05860</name>
</gene>
<dbReference type="PANTHER" id="PTHR40659:SF1">
    <property type="entry name" value="NICKEL_COBALT EFFLUX SYSTEM RCNA"/>
    <property type="match status" value="1"/>
</dbReference>
<feature type="transmembrane region" description="Helical" evidence="13">
    <location>
        <begin position="264"/>
        <end position="281"/>
    </location>
</feature>
<dbReference type="GO" id="GO:0006824">
    <property type="term" value="P:cobalt ion transport"/>
    <property type="evidence" value="ECO:0007669"/>
    <property type="project" value="UniProtKB-KW"/>
</dbReference>
<reference evidence="16 17" key="2">
    <citation type="submission" date="2018-03" db="EMBL/GenBank/DDBJ databases">
        <title>The ancient ancestry and fast evolution of plastids.</title>
        <authorList>
            <person name="Moore K.R."/>
            <person name="Magnabosco C."/>
            <person name="Momper L."/>
            <person name="Gold D.A."/>
            <person name="Bosak T."/>
            <person name="Fournier G.P."/>
        </authorList>
    </citation>
    <scope>NUCLEOTIDE SEQUENCE [LARGE SCALE GENOMIC DNA]</scope>
    <source>
        <strain evidence="16 17">ULC18</strain>
    </source>
</reference>
<evidence type="ECO:0000256" key="5">
    <source>
        <dbReference type="ARBA" id="ARBA00022475"/>
    </source>
</evidence>
<dbReference type="GO" id="GO:0005886">
    <property type="term" value="C:plasma membrane"/>
    <property type="evidence" value="ECO:0007669"/>
    <property type="project" value="UniProtKB-SubCell"/>
</dbReference>
<keyword evidence="8 13" id="KW-1133">Transmembrane helix</keyword>